<dbReference type="InterPro" id="IPR011688">
    <property type="entry name" value="PVL_Orf50"/>
</dbReference>
<proteinExistence type="predicted"/>
<organism evidence="1">
    <name type="scientific">uncultured Caudovirales phage</name>
    <dbReference type="NCBI Taxonomy" id="2100421"/>
    <lineage>
        <taxon>Viruses</taxon>
        <taxon>Duplodnaviria</taxon>
        <taxon>Heunggongvirae</taxon>
        <taxon>Uroviricota</taxon>
        <taxon>Caudoviricetes</taxon>
        <taxon>Peduoviridae</taxon>
        <taxon>Maltschvirus</taxon>
        <taxon>Maltschvirus maltsch</taxon>
    </lineage>
</organism>
<protein>
    <submittedName>
        <fullName evidence="1">Uncharacterized protein</fullName>
    </submittedName>
</protein>
<accession>A0A2H4J7R6</accession>
<dbReference type="Pfam" id="PF07768">
    <property type="entry name" value="PVL_ORF50"/>
    <property type="match status" value="1"/>
</dbReference>
<name>A0A2H4J7R6_9CAUD</name>
<dbReference type="EMBL" id="MF417889">
    <property type="protein sequence ID" value="ASN69377.1"/>
    <property type="molecule type" value="Genomic_DNA"/>
</dbReference>
<sequence length="130" mass="15717">MESKTLKVKGKSYVLIPRDLEIMSLNEITMQGLRTRLLNGWNFRDAIDAPSGMRREEYQNEKMLADKYKMQQELDLIVEQRRRAKRREDKKRREEMLAKHRVRTRYFEELEKNNLIVKIKADSYGRLQRG</sequence>
<reference evidence="1" key="1">
    <citation type="submission" date="2017-06" db="EMBL/GenBank/DDBJ databases">
        <title>Novel phages from South African skin metaviromes.</title>
        <authorList>
            <person name="van Zyl L.J."/>
            <person name="Abrahams Y."/>
            <person name="Stander E.A."/>
            <person name="Kirby B.M."/>
            <person name="Clavaud C."/>
            <person name="Farcet C."/>
            <person name="Breton L."/>
            <person name="Trindade M.I."/>
        </authorList>
    </citation>
    <scope>NUCLEOTIDE SEQUENCE</scope>
</reference>
<evidence type="ECO:0000313" key="1">
    <source>
        <dbReference type="EMBL" id="ASN69377.1"/>
    </source>
</evidence>
<gene>
    <name evidence="1" type="ORF">10S14_55</name>
</gene>